<reference evidence="3" key="1">
    <citation type="journal article" date="2020" name="Stud. Mycol.">
        <title>101 Dothideomycetes genomes: a test case for predicting lifestyles and emergence of pathogens.</title>
        <authorList>
            <person name="Haridas S."/>
            <person name="Albert R."/>
            <person name="Binder M."/>
            <person name="Bloem J."/>
            <person name="Labutti K."/>
            <person name="Salamov A."/>
            <person name="Andreopoulos B."/>
            <person name="Baker S."/>
            <person name="Barry K."/>
            <person name="Bills G."/>
            <person name="Bluhm B."/>
            <person name="Cannon C."/>
            <person name="Castanera R."/>
            <person name="Culley D."/>
            <person name="Daum C."/>
            <person name="Ezra D."/>
            <person name="Gonzalez J."/>
            <person name="Henrissat B."/>
            <person name="Kuo A."/>
            <person name="Liang C."/>
            <person name="Lipzen A."/>
            <person name="Lutzoni F."/>
            <person name="Magnuson J."/>
            <person name="Mondo S."/>
            <person name="Nolan M."/>
            <person name="Ohm R."/>
            <person name="Pangilinan J."/>
            <person name="Park H.-J."/>
            <person name="Ramirez L."/>
            <person name="Alfaro M."/>
            <person name="Sun H."/>
            <person name="Tritt A."/>
            <person name="Yoshinaga Y."/>
            <person name="Zwiers L.-H."/>
            <person name="Turgeon B."/>
            <person name="Goodwin S."/>
            <person name="Spatafora J."/>
            <person name="Crous P."/>
            <person name="Grigoriev I."/>
        </authorList>
    </citation>
    <scope>NUCLEOTIDE SEQUENCE</scope>
    <source>
        <strain evidence="3">CBS 113818</strain>
    </source>
</reference>
<keyword evidence="2" id="KW-0812">Transmembrane</keyword>
<dbReference type="InterPro" id="IPR021514">
    <property type="entry name" value="DUF3176"/>
</dbReference>
<sequence length="694" mass="77606">MQPPSSPVSPIQYSAVTDREFSRSPEIEHDSITPAKTQARAIVVTEQKRDGSDDGSGRYDSKPARPHFIWWYETTCCFLAVGALVGTVAMVWSFDHRPLPHWPYELSINTFIAAFSVLLKTSAGLVLAESISHIKWTELKQPRSLRSFTVHDDASRGPWGAFALLWNDKGRHISSLGALIIILILFMEPFTQQIVSFYDCVEVDRLETGKIPRTNFYVQETGFNMGGASNVPWALRNSINQGLFATNKPQLDISCDSGNCTFSGTYSSLAFCSVCKDISSELVSEPWPNPRNITPVPNQFRYPNMTLRIRPGAQSNLSLALPAGEGMVEETRRTLVAQGFPMIDVIRSLDNKNYVAHSCNVSACMQTYEAMVRSSKLEETVVDEHLIPRSTEFGYYRVADLECIQESKKQQLSEMGYNLEANPRWLPYNVSVFYNVTEERNTFQGSCQYVPADKVDKFCDKNKRKIANKYLSLSDDAAQIVPADCVYSMSDTAGNTLYTSVFRDLFKGELLERGTSNPPALFGPEPLMAIRHAGSGNGTLKDMSDLMRNISNSLTTYVRQHGNVNMSNPMLGTVTRNTVCIRVQWPWVAFSAAIVLLTLVFFLYVVVKARGDQAELRRAWETEGVHAPFYDFKSSALALLFHGLDDDSRRQLIDVGSTNRTAEMAKRSKDVKIQLVATERGWKLATVGTHNGLS</sequence>
<dbReference type="EMBL" id="MU006222">
    <property type="protein sequence ID" value="KAF2828783.1"/>
    <property type="molecule type" value="Genomic_DNA"/>
</dbReference>
<accession>A0A6A7A6J2</accession>
<keyword evidence="2" id="KW-1133">Transmembrane helix</keyword>
<feature type="transmembrane region" description="Helical" evidence="2">
    <location>
        <begin position="106"/>
        <end position="128"/>
    </location>
</feature>
<protein>
    <submittedName>
        <fullName evidence="3">Uncharacterized protein</fullName>
    </submittedName>
</protein>
<dbReference type="Pfam" id="PF11374">
    <property type="entry name" value="DUF3176"/>
    <property type="match status" value="1"/>
</dbReference>
<dbReference type="Proteomes" id="UP000799424">
    <property type="component" value="Unassembled WGS sequence"/>
</dbReference>
<organism evidence="3 4">
    <name type="scientific">Ophiobolus disseminans</name>
    <dbReference type="NCBI Taxonomy" id="1469910"/>
    <lineage>
        <taxon>Eukaryota</taxon>
        <taxon>Fungi</taxon>
        <taxon>Dikarya</taxon>
        <taxon>Ascomycota</taxon>
        <taxon>Pezizomycotina</taxon>
        <taxon>Dothideomycetes</taxon>
        <taxon>Pleosporomycetidae</taxon>
        <taxon>Pleosporales</taxon>
        <taxon>Pleosporineae</taxon>
        <taxon>Phaeosphaeriaceae</taxon>
        <taxon>Ophiobolus</taxon>
    </lineage>
</organism>
<feature type="transmembrane region" description="Helical" evidence="2">
    <location>
        <begin position="173"/>
        <end position="190"/>
    </location>
</feature>
<evidence type="ECO:0000256" key="1">
    <source>
        <dbReference type="SAM" id="MobiDB-lite"/>
    </source>
</evidence>
<dbReference type="PANTHER" id="PTHR35394">
    <property type="entry name" value="DUF3176 DOMAIN-CONTAINING PROTEIN"/>
    <property type="match status" value="1"/>
</dbReference>
<proteinExistence type="predicted"/>
<dbReference type="OrthoDB" id="5376804at2759"/>
<keyword evidence="4" id="KW-1185">Reference proteome</keyword>
<dbReference type="PANTHER" id="PTHR35394:SF5">
    <property type="entry name" value="DUF3176 DOMAIN-CONTAINING PROTEIN"/>
    <property type="match status" value="1"/>
</dbReference>
<evidence type="ECO:0000256" key="2">
    <source>
        <dbReference type="SAM" id="Phobius"/>
    </source>
</evidence>
<feature type="region of interest" description="Disordered" evidence="1">
    <location>
        <begin position="1"/>
        <end position="40"/>
    </location>
</feature>
<feature type="transmembrane region" description="Helical" evidence="2">
    <location>
        <begin position="585"/>
        <end position="607"/>
    </location>
</feature>
<keyword evidence="2" id="KW-0472">Membrane</keyword>
<dbReference type="AlphaFoldDB" id="A0A6A7A6J2"/>
<evidence type="ECO:0000313" key="4">
    <source>
        <dbReference type="Proteomes" id="UP000799424"/>
    </source>
</evidence>
<name>A0A6A7A6J2_9PLEO</name>
<gene>
    <name evidence="3" type="ORF">CC86DRAFT_319841</name>
</gene>
<feature type="transmembrane region" description="Helical" evidence="2">
    <location>
        <begin position="68"/>
        <end position="94"/>
    </location>
</feature>
<feature type="compositionally biased region" description="Basic and acidic residues" evidence="1">
    <location>
        <begin position="17"/>
        <end position="31"/>
    </location>
</feature>
<evidence type="ECO:0000313" key="3">
    <source>
        <dbReference type="EMBL" id="KAF2828783.1"/>
    </source>
</evidence>